<keyword evidence="2" id="KW-1003">Cell membrane</keyword>
<dbReference type="GO" id="GO:0004993">
    <property type="term" value="F:G protein-coupled serotonin receptor activity"/>
    <property type="evidence" value="ECO:0007669"/>
    <property type="project" value="TreeGrafter"/>
</dbReference>
<keyword evidence="13" id="KW-1185">Reference proteome</keyword>
<dbReference type="SMART" id="SM01381">
    <property type="entry name" value="7TM_GPCR_Srsx"/>
    <property type="match status" value="1"/>
</dbReference>
<dbReference type="AlphaFoldDB" id="A0A7M5X916"/>
<reference evidence="12" key="1">
    <citation type="submission" date="2021-01" db="UniProtKB">
        <authorList>
            <consortium name="EnsemblMetazoa"/>
        </authorList>
    </citation>
    <scope>IDENTIFICATION</scope>
</reference>
<accession>A0A7M5X916</accession>
<keyword evidence="7 9" id="KW-0675">Receptor</keyword>
<dbReference type="InterPro" id="IPR000276">
    <property type="entry name" value="GPCR_Rhodpsn"/>
</dbReference>
<dbReference type="PANTHER" id="PTHR24247">
    <property type="entry name" value="5-HYDROXYTRYPTAMINE RECEPTOR"/>
    <property type="match status" value="1"/>
</dbReference>
<keyword evidence="3 9" id="KW-0812">Transmembrane</keyword>
<dbReference type="SUPFAM" id="SSF81321">
    <property type="entry name" value="Family A G protein-coupled receptor-like"/>
    <property type="match status" value="1"/>
</dbReference>
<dbReference type="RefSeq" id="XP_066936864.1">
    <property type="nucleotide sequence ID" value="XM_067080763.1"/>
</dbReference>
<sequence length="404" mass="47187">MMNTTLINRYNMLYTNSTNTTLQPPNRMMVDFCDLPRKMTNNIAFAFLIIFIPITVIGNLLVIAVVASSKSLKKQTTFLFLSSLAVADTLVGLVSMPFNARIQWKSGFLCLGDRACWTYNLEESFLSITSVIHLFIIGLDRYLSLRYVYQYNSLATKRRVKIVIAGIWCFSAFMASMLIFQWDDPSKIAIISRGNICAARNETFYTSMYIGCFIIPLFVMVYMYAYVYKTASHHILEIAKMEVMDLNHQSKKSREKRRKKRQYRTLRSIVVVFVVYCICWYPTIFYILTIFHAKEFWRKQRNESWWVVLHFVLINFLPPLNSTTNPCIYVICNKQFRKVCRQLYYKLSNQEQRTMQFATTLITEAHDLVGSRHHSTCSRETAKNSMKNTTVLTNLNKSEQTKLL</sequence>
<evidence type="ECO:0000256" key="2">
    <source>
        <dbReference type="ARBA" id="ARBA00022475"/>
    </source>
</evidence>
<feature type="transmembrane region" description="Helical" evidence="10">
    <location>
        <begin position="78"/>
        <end position="98"/>
    </location>
</feature>
<dbReference type="PROSITE" id="PS00237">
    <property type="entry name" value="G_PROTEIN_RECEP_F1_1"/>
    <property type="match status" value="1"/>
</dbReference>
<feature type="domain" description="G-protein coupled receptors family 1 profile" evidence="11">
    <location>
        <begin position="58"/>
        <end position="329"/>
    </location>
</feature>
<keyword evidence="6 10" id="KW-0472">Membrane</keyword>
<dbReference type="InterPro" id="IPR017452">
    <property type="entry name" value="GPCR_Rhodpsn_7TM"/>
</dbReference>
<dbReference type="GO" id="GO:0030425">
    <property type="term" value="C:dendrite"/>
    <property type="evidence" value="ECO:0007669"/>
    <property type="project" value="TreeGrafter"/>
</dbReference>
<evidence type="ECO:0000256" key="4">
    <source>
        <dbReference type="ARBA" id="ARBA00022989"/>
    </source>
</evidence>
<keyword evidence="5 9" id="KW-0297">G-protein coupled receptor</keyword>
<evidence type="ECO:0000313" key="13">
    <source>
        <dbReference type="Proteomes" id="UP000594262"/>
    </source>
</evidence>
<feature type="transmembrane region" description="Helical" evidence="10">
    <location>
        <begin position="305"/>
        <end position="332"/>
    </location>
</feature>
<comment type="subcellular location">
    <subcellularLocation>
        <location evidence="1">Cell membrane</location>
        <topology evidence="1">Multi-pass membrane protein</topology>
    </subcellularLocation>
</comment>
<keyword evidence="8 9" id="KW-0807">Transducer</keyword>
<feature type="transmembrane region" description="Helical" evidence="10">
    <location>
        <begin position="266"/>
        <end position="293"/>
    </location>
</feature>
<evidence type="ECO:0000256" key="10">
    <source>
        <dbReference type="SAM" id="Phobius"/>
    </source>
</evidence>
<dbReference type="GO" id="GO:0007187">
    <property type="term" value="P:G protein-coupled receptor signaling pathway, coupled to cyclic nucleotide second messenger"/>
    <property type="evidence" value="ECO:0007669"/>
    <property type="project" value="TreeGrafter"/>
</dbReference>
<dbReference type="EnsemblMetazoa" id="CLYHEMT019654.1">
    <property type="protein sequence ID" value="CLYHEMP019654.1"/>
    <property type="gene ID" value="CLYHEMG019654"/>
</dbReference>
<dbReference type="PROSITE" id="PS50262">
    <property type="entry name" value="G_PROTEIN_RECEP_F1_2"/>
    <property type="match status" value="1"/>
</dbReference>
<feature type="transmembrane region" description="Helical" evidence="10">
    <location>
        <begin position="43"/>
        <end position="66"/>
    </location>
</feature>
<feature type="transmembrane region" description="Helical" evidence="10">
    <location>
        <begin position="163"/>
        <end position="182"/>
    </location>
</feature>
<dbReference type="Proteomes" id="UP000594262">
    <property type="component" value="Unplaced"/>
</dbReference>
<dbReference type="GeneID" id="136824787"/>
<keyword evidence="4 10" id="KW-1133">Transmembrane helix</keyword>
<proteinExistence type="inferred from homology"/>
<evidence type="ECO:0000256" key="9">
    <source>
        <dbReference type="RuleBase" id="RU000688"/>
    </source>
</evidence>
<evidence type="ECO:0000256" key="5">
    <source>
        <dbReference type="ARBA" id="ARBA00023040"/>
    </source>
</evidence>
<evidence type="ECO:0000259" key="11">
    <source>
        <dbReference type="PROSITE" id="PS50262"/>
    </source>
</evidence>
<dbReference type="Gene3D" id="1.20.1070.10">
    <property type="entry name" value="Rhodopsin 7-helix transmembrane proteins"/>
    <property type="match status" value="1"/>
</dbReference>
<feature type="transmembrane region" description="Helical" evidence="10">
    <location>
        <begin position="208"/>
        <end position="227"/>
    </location>
</feature>
<name>A0A7M5X916_9CNID</name>
<dbReference type="GO" id="GO:0030594">
    <property type="term" value="F:neurotransmitter receptor activity"/>
    <property type="evidence" value="ECO:0007669"/>
    <property type="project" value="TreeGrafter"/>
</dbReference>
<dbReference type="GO" id="GO:0045202">
    <property type="term" value="C:synapse"/>
    <property type="evidence" value="ECO:0007669"/>
    <property type="project" value="GOC"/>
</dbReference>
<organism evidence="12 13">
    <name type="scientific">Clytia hemisphaerica</name>
    <dbReference type="NCBI Taxonomy" id="252671"/>
    <lineage>
        <taxon>Eukaryota</taxon>
        <taxon>Metazoa</taxon>
        <taxon>Cnidaria</taxon>
        <taxon>Hydrozoa</taxon>
        <taxon>Hydroidolina</taxon>
        <taxon>Leptothecata</taxon>
        <taxon>Obeliida</taxon>
        <taxon>Clytiidae</taxon>
        <taxon>Clytia</taxon>
    </lineage>
</organism>
<evidence type="ECO:0000313" key="12">
    <source>
        <dbReference type="EnsemblMetazoa" id="CLYHEMP019654.2"/>
    </source>
</evidence>
<dbReference type="GO" id="GO:0005886">
    <property type="term" value="C:plasma membrane"/>
    <property type="evidence" value="ECO:0007669"/>
    <property type="project" value="UniProtKB-SubCell"/>
</dbReference>
<dbReference type="GO" id="GO:0007268">
    <property type="term" value="P:chemical synaptic transmission"/>
    <property type="evidence" value="ECO:0007669"/>
    <property type="project" value="TreeGrafter"/>
</dbReference>
<evidence type="ECO:0000256" key="6">
    <source>
        <dbReference type="ARBA" id="ARBA00023136"/>
    </source>
</evidence>
<evidence type="ECO:0000256" key="8">
    <source>
        <dbReference type="ARBA" id="ARBA00023224"/>
    </source>
</evidence>
<evidence type="ECO:0000256" key="7">
    <source>
        <dbReference type="ARBA" id="ARBA00023170"/>
    </source>
</evidence>
<dbReference type="PANTHER" id="PTHR24247:SF202">
    <property type="entry name" value="5-HYDROXYTRYPTAMINE RECEPTOR 1"/>
    <property type="match status" value="1"/>
</dbReference>
<evidence type="ECO:0000256" key="1">
    <source>
        <dbReference type="ARBA" id="ARBA00004651"/>
    </source>
</evidence>
<dbReference type="EnsemblMetazoa" id="CLYHEMT019654.2">
    <property type="protein sequence ID" value="CLYHEMP019654.2"/>
    <property type="gene ID" value="CLYHEMG019654"/>
</dbReference>
<dbReference type="Pfam" id="PF00001">
    <property type="entry name" value="7tm_1"/>
    <property type="match status" value="1"/>
</dbReference>
<dbReference type="OrthoDB" id="10042731at2759"/>
<protein>
    <recommendedName>
        <fullName evidence="11">G-protein coupled receptors family 1 profile domain-containing protein</fullName>
    </recommendedName>
</protein>
<comment type="similarity">
    <text evidence="9">Belongs to the G-protein coupled receptor 1 family.</text>
</comment>
<evidence type="ECO:0000256" key="3">
    <source>
        <dbReference type="ARBA" id="ARBA00022692"/>
    </source>
</evidence>
<dbReference type="PRINTS" id="PR00237">
    <property type="entry name" value="GPCRRHODOPSN"/>
</dbReference>